<organism evidence="16 17">
    <name type="scientific">Arxiozyma heterogenica</name>
    <dbReference type="NCBI Taxonomy" id="278026"/>
    <lineage>
        <taxon>Eukaryota</taxon>
        <taxon>Fungi</taxon>
        <taxon>Dikarya</taxon>
        <taxon>Ascomycota</taxon>
        <taxon>Saccharomycotina</taxon>
        <taxon>Saccharomycetes</taxon>
        <taxon>Saccharomycetales</taxon>
        <taxon>Saccharomycetaceae</taxon>
        <taxon>Arxiozyma</taxon>
    </lineage>
</organism>
<evidence type="ECO:0000256" key="6">
    <source>
        <dbReference type="ARBA" id="ARBA00023163"/>
    </source>
</evidence>
<evidence type="ECO:0000256" key="14">
    <source>
        <dbReference type="ARBA" id="ARBA00077253"/>
    </source>
</evidence>
<proteinExistence type="inferred from homology"/>
<evidence type="ECO:0000256" key="7">
    <source>
        <dbReference type="ARBA" id="ARBA00023204"/>
    </source>
</evidence>
<protein>
    <recommendedName>
        <fullName evidence="11">Actin-related protein 4</fullName>
    </recommendedName>
    <alternativeName>
        <fullName evidence="12 14">Actin-like protein ARP4</fullName>
    </alternativeName>
</protein>
<keyword evidence="17" id="KW-1185">Reference proteome</keyword>
<evidence type="ECO:0000256" key="8">
    <source>
        <dbReference type="ARBA" id="ARBA00023242"/>
    </source>
</evidence>
<evidence type="ECO:0000256" key="13">
    <source>
        <dbReference type="ARBA" id="ARBA00053941"/>
    </source>
</evidence>
<dbReference type="InterPro" id="IPR043129">
    <property type="entry name" value="ATPase_NBD"/>
</dbReference>
<evidence type="ECO:0000256" key="2">
    <source>
        <dbReference type="ARBA" id="ARBA00022763"/>
    </source>
</evidence>
<dbReference type="GO" id="GO:0005634">
    <property type="term" value="C:nucleus"/>
    <property type="evidence" value="ECO:0007669"/>
    <property type="project" value="UniProtKB-SubCell"/>
</dbReference>
<keyword evidence="4" id="KW-0805">Transcription regulation</keyword>
<comment type="similarity">
    <text evidence="9">Belongs to the actin family. ARP4 subfamily.</text>
</comment>
<keyword evidence="2" id="KW-0227">DNA damage</keyword>
<evidence type="ECO:0000256" key="11">
    <source>
        <dbReference type="ARBA" id="ARBA00041020"/>
    </source>
</evidence>
<comment type="subcellular location">
    <subcellularLocation>
        <location evidence="1">Nucleus</location>
    </subcellularLocation>
</comment>
<dbReference type="AlphaFoldDB" id="A0AAN7WGI2"/>
<comment type="caution">
    <text evidence="16">The sequence shown here is derived from an EMBL/GenBank/DDBJ whole genome shotgun (WGS) entry which is preliminary data.</text>
</comment>
<feature type="compositionally biased region" description="Polar residues" evidence="15">
    <location>
        <begin position="343"/>
        <end position="358"/>
    </location>
</feature>
<dbReference type="Proteomes" id="UP001306508">
    <property type="component" value="Unassembled WGS sequence"/>
</dbReference>
<dbReference type="Gene3D" id="3.30.420.40">
    <property type="match status" value="3"/>
</dbReference>
<keyword evidence="3" id="KW-0156">Chromatin regulator</keyword>
<dbReference type="InterPro" id="IPR004000">
    <property type="entry name" value="Actin"/>
</dbReference>
<evidence type="ECO:0000313" key="16">
    <source>
        <dbReference type="EMBL" id="KAK5779498.1"/>
    </source>
</evidence>
<keyword evidence="7" id="KW-0234">DNA repair</keyword>
<evidence type="ECO:0000256" key="4">
    <source>
        <dbReference type="ARBA" id="ARBA00023015"/>
    </source>
</evidence>
<dbReference type="Pfam" id="PF00022">
    <property type="entry name" value="Actin"/>
    <property type="match status" value="1"/>
</dbReference>
<evidence type="ECO:0000256" key="15">
    <source>
        <dbReference type="SAM" id="MobiDB-lite"/>
    </source>
</evidence>
<evidence type="ECO:0000256" key="10">
    <source>
        <dbReference type="ARBA" id="ARBA00038661"/>
    </source>
</evidence>
<accession>A0AAN7WGI2</accession>
<comment type="function">
    <text evidence="13">Chromatin interaction component of the NuA4 histone acetyltransferase complex which is involved in transcriptional activation of selected genes principally by acetylation of nucleosomal histone H4 and H2A. The NuA4 complex is also involved in DNA repair. Is required for NuA4 complex integrity. Component of the SWR1 complex which mediates the ATP-dependent exchange of histone H2A for the H2A variant HZT1 leading to transcriptional regulation of selected genes by chromatin remodeling. Component of the INO80 complex which remodels chromatin by shifting nucleosomes and is involved in DNA repair.</text>
</comment>
<evidence type="ECO:0000256" key="9">
    <source>
        <dbReference type="ARBA" id="ARBA00038320"/>
    </source>
</evidence>
<evidence type="ECO:0000256" key="5">
    <source>
        <dbReference type="ARBA" id="ARBA00023159"/>
    </source>
</evidence>
<dbReference type="Gene3D" id="3.90.640.10">
    <property type="entry name" value="Actin, Chain A, domain 4"/>
    <property type="match status" value="2"/>
</dbReference>
<sequence>MSNSTLQVYGGDEISAVVIDPGSYRTNIGYSGTDCPQSILPSSYGFYSNSEDSGSKEDVSTTTTKTKGKRVFADQSIGLPRKNYEIKQIVENGIVIDWDAAQEQWSWALEHELHLKSNSGIPAFLTEPVWNSSTDRKKSLEILLESMEFEACYLAPTSTCVSFATGRSNCLVVDIGHDTCSVSPVLDGMTLSKSTRRNFFAGRYLNHLLEDYLKPREIIPLFAIEKRKPQFKKKIFDYIINPSLYKFANSRGFYQECKETLFHISSQKPLAEIKNELENMSKRSIESPWTEVIEFDNVSRYGFGEQLFIPKKVDIPEDWPATKDGVVATFRNDYVPLKRTKPSGANKQDANTPTQSVEPSVPAEPSDNVNNNGKRIIQENGVTDKEHSDNILGVIDLIYASMMESDVDIRASLAHNVVLTGGSSLIPGLSDRIMSELTRRLPALKFRILSIGHQRERQYHSWLGGSILTSLGTFHQLWVGKEEYTEVGAERLLHDRFR</sequence>
<dbReference type="PANTHER" id="PTHR11937">
    <property type="entry name" value="ACTIN"/>
    <property type="match status" value="1"/>
</dbReference>
<dbReference type="FunFam" id="3.30.420.40:FF:000203">
    <property type="entry name" value="Actin-related protein 4"/>
    <property type="match status" value="1"/>
</dbReference>
<comment type="subunit">
    <text evidence="10">Component of the NuA4 histone acetyltransferase complex, of the INO80 chromatin remodeling complex, and of the SWR1 chromatin remodeling complex.</text>
</comment>
<evidence type="ECO:0000256" key="3">
    <source>
        <dbReference type="ARBA" id="ARBA00022853"/>
    </source>
</evidence>
<name>A0AAN7WGI2_9SACH</name>
<evidence type="ECO:0000313" key="17">
    <source>
        <dbReference type="Proteomes" id="UP001306508"/>
    </source>
</evidence>
<evidence type="ECO:0000256" key="1">
    <source>
        <dbReference type="ARBA" id="ARBA00004123"/>
    </source>
</evidence>
<dbReference type="GO" id="GO:0006281">
    <property type="term" value="P:DNA repair"/>
    <property type="evidence" value="ECO:0007669"/>
    <property type="project" value="UniProtKB-KW"/>
</dbReference>
<evidence type="ECO:0000256" key="12">
    <source>
        <dbReference type="ARBA" id="ARBA00042445"/>
    </source>
</evidence>
<keyword evidence="8" id="KW-0539">Nucleus</keyword>
<keyword evidence="6" id="KW-0804">Transcription</keyword>
<dbReference type="GO" id="GO:0006325">
    <property type="term" value="P:chromatin organization"/>
    <property type="evidence" value="ECO:0007669"/>
    <property type="project" value="UniProtKB-KW"/>
</dbReference>
<gene>
    <name evidence="16" type="ORF">RI543_003389</name>
</gene>
<feature type="region of interest" description="Disordered" evidence="15">
    <location>
        <begin position="338"/>
        <end position="374"/>
    </location>
</feature>
<reference evidence="17" key="1">
    <citation type="submission" date="2023-07" db="EMBL/GenBank/DDBJ databases">
        <title>A draft genome of Kazachstania heterogenica Y-27499.</title>
        <authorList>
            <person name="Donic C."/>
            <person name="Kralova J.S."/>
            <person name="Fidel L."/>
            <person name="Ben-Dor S."/>
            <person name="Jung S."/>
        </authorList>
    </citation>
    <scope>NUCLEOTIDE SEQUENCE [LARGE SCALE GENOMIC DNA]</scope>
    <source>
        <strain evidence="17">Y27499</strain>
    </source>
</reference>
<dbReference type="EMBL" id="JAWIZZ010000047">
    <property type="protein sequence ID" value="KAK5779498.1"/>
    <property type="molecule type" value="Genomic_DNA"/>
</dbReference>
<keyword evidence="5" id="KW-0010">Activator</keyword>
<dbReference type="SUPFAM" id="SSF53067">
    <property type="entry name" value="Actin-like ATPase domain"/>
    <property type="match status" value="2"/>
</dbReference>
<dbReference type="SMART" id="SM00268">
    <property type="entry name" value="ACTIN"/>
    <property type="match status" value="1"/>
</dbReference>